<protein>
    <recommendedName>
        <fullName evidence="1">Reverse transcriptase Ty1/copia-type domain-containing protein</fullName>
    </recommendedName>
</protein>
<dbReference type="Pfam" id="PF07727">
    <property type="entry name" value="RVT_2"/>
    <property type="match status" value="1"/>
</dbReference>
<gene>
    <name evidence="2" type="ORF">OSB04_un000438</name>
</gene>
<evidence type="ECO:0000313" key="2">
    <source>
        <dbReference type="EMBL" id="KAJ9536378.1"/>
    </source>
</evidence>
<evidence type="ECO:0000259" key="1">
    <source>
        <dbReference type="Pfam" id="PF07727"/>
    </source>
</evidence>
<evidence type="ECO:0000313" key="3">
    <source>
        <dbReference type="Proteomes" id="UP001172457"/>
    </source>
</evidence>
<keyword evidence="3" id="KW-1185">Reference proteome</keyword>
<dbReference type="AlphaFoldDB" id="A0AA38SQH4"/>
<name>A0AA38SQH4_9ASTR</name>
<dbReference type="Proteomes" id="UP001172457">
    <property type="component" value="Unassembled WGS sequence"/>
</dbReference>
<sequence length="216" mass="24603">MWGKPPPLRYSLGDDLHMWTASCFRFGGVLHVPTLQSVKSWLSKCFQMKDLGEAAYILGIKIYRNRSKRLIRLSQSTYIDKILKKFRMDESKKGFIPMQHGIVLCKYGLFLAPKAISLLSKSDKFLQKTDLQQIRRKEYFGRSRKLEIHSSQREEIRLDVGSRLGFPTREDGGSMNGYGGDDSRGCCAKPADMEINKGLIKIIFTISFDGRPGGEL</sequence>
<dbReference type="InterPro" id="IPR013103">
    <property type="entry name" value="RVT_2"/>
</dbReference>
<proteinExistence type="predicted"/>
<comment type="caution">
    <text evidence="2">The sequence shown here is derived from an EMBL/GenBank/DDBJ whole genome shotgun (WGS) entry which is preliminary data.</text>
</comment>
<dbReference type="EMBL" id="JARYMX010000028">
    <property type="protein sequence ID" value="KAJ9536378.1"/>
    <property type="molecule type" value="Genomic_DNA"/>
</dbReference>
<accession>A0AA38SQH4</accession>
<reference evidence="2" key="1">
    <citation type="submission" date="2023-03" db="EMBL/GenBank/DDBJ databases">
        <title>Chromosome-scale reference genome and RAD-based genetic map of yellow starthistle (Centaurea solstitialis) reveal putative structural variation and QTLs associated with invader traits.</title>
        <authorList>
            <person name="Reatini B."/>
            <person name="Cang F.A."/>
            <person name="Jiang Q."/>
            <person name="Mckibben M.T.W."/>
            <person name="Barker M.S."/>
            <person name="Rieseberg L.H."/>
            <person name="Dlugosch K.M."/>
        </authorList>
    </citation>
    <scope>NUCLEOTIDE SEQUENCE</scope>
    <source>
        <strain evidence="2">CAN-66</strain>
        <tissue evidence="2">Leaf</tissue>
    </source>
</reference>
<feature type="domain" description="Reverse transcriptase Ty1/copia-type" evidence="1">
    <location>
        <begin position="34"/>
        <end position="99"/>
    </location>
</feature>
<organism evidence="2 3">
    <name type="scientific">Centaurea solstitialis</name>
    <name type="common">yellow star-thistle</name>
    <dbReference type="NCBI Taxonomy" id="347529"/>
    <lineage>
        <taxon>Eukaryota</taxon>
        <taxon>Viridiplantae</taxon>
        <taxon>Streptophyta</taxon>
        <taxon>Embryophyta</taxon>
        <taxon>Tracheophyta</taxon>
        <taxon>Spermatophyta</taxon>
        <taxon>Magnoliopsida</taxon>
        <taxon>eudicotyledons</taxon>
        <taxon>Gunneridae</taxon>
        <taxon>Pentapetalae</taxon>
        <taxon>asterids</taxon>
        <taxon>campanulids</taxon>
        <taxon>Asterales</taxon>
        <taxon>Asteraceae</taxon>
        <taxon>Carduoideae</taxon>
        <taxon>Cardueae</taxon>
        <taxon>Centaureinae</taxon>
        <taxon>Centaurea</taxon>
    </lineage>
</organism>